<keyword evidence="3" id="KW-1185">Reference proteome</keyword>
<dbReference type="Proteomes" id="UP000037035">
    <property type="component" value="Unassembled WGS sequence"/>
</dbReference>
<dbReference type="VEuPathDB" id="FungiDB:VP01_872g2"/>
<dbReference type="EMBL" id="LAVV01014304">
    <property type="protein sequence ID" value="KNZ44883.1"/>
    <property type="molecule type" value="Genomic_DNA"/>
</dbReference>
<accession>A0A0L6U8M3</accession>
<proteinExistence type="predicted"/>
<dbReference type="AlphaFoldDB" id="A0A0L6U8M3"/>
<keyword evidence="1" id="KW-0472">Membrane</keyword>
<comment type="caution">
    <text evidence="2">The sequence shown here is derived from an EMBL/GenBank/DDBJ whole genome shotgun (WGS) entry which is preliminary data.</text>
</comment>
<evidence type="ECO:0000313" key="3">
    <source>
        <dbReference type="Proteomes" id="UP000037035"/>
    </source>
</evidence>
<keyword evidence="1" id="KW-1133">Transmembrane helix</keyword>
<evidence type="ECO:0000256" key="1">
    <source>
        <dbReference type="SAM" id="Phobius"/>
    </source>
</evidence>
<name>A0A0L6U8M3_9BASI</name>
<organism evidence="2 3">
    <name type="scientific">Puccinia sorghi</name>
    <dbReference type="NCBI Taxonomy" id="27349"/>
    <lineage>
        <taxon>Eukaryota</taxon>
        <taxon>Fungi</taxon>
        <taxon>Dikarya</taxon>
        <taxon>Basidiomycota</taxon>
        <taxon>Pucciniomycotina</taxon>
        <taxon>Pucciniomycetes</taxon>
        <taxon>Pucciniales</taxon>
        <taxon>Pucciniaceae</taxon>
        <taxon>Puccinia</taxon>
    </lineage>
</organism>
<reference evidence="2 3" key="1">
    <citation type="submission" date="2015-08" db="EMBL/GenBank/DDBJ databases">
        <title>Next Generation Sequencing and Analysis of the Genome of Puccinia sorghi L Schw, the Causal Agent of Maize Common Rust.</title>
        <authorList>
            <person name="Rochi L."/>
            <person name="Burguener G."/>
            <person name="Darino M."/>
            <person name="Turjanski A."/>
            <person name="Kreff E."/>
            <person name="Dieguez M.J."/>
            <person name="Sacco F."/>
        </authorList>
    </citation>
    <scope>NUCLEOTIDE SEQUENCE [LARGE SCALE GENOMIC DNA]</scope>
    <source>
        <strain evidence="2 3">RO10H11247</strain>
    </source>
</reference>
<feature type="transmembrane region" description="Helical" evidence="1">
    <location>
        <begin position="364"/>
        <end position="390"/>
    </location>
</feature>
<evidence type="ECO:0000313" key="2">
    <source>
        <dbReference type="EMBL" id="KNZ44883.1"/>
    </source>
</evidence>
<gene>
    <name evidence="2" type="ORF">VP01_872g2</name>
</gene>
<keyword evidence="1" id="KW-0812">Transmembrane</keyword>
<sequence>MKAWNLLSTHMFIQWFRRRFDGRSTLEVNLVRQTLRDGLPLKDGLRPAHTGQPVIYSHGFGRRLHLMISPEKHWAPAERITLKRREDAFPQMLITKHSFLAVSISRRMAMASAQAHEWRSLANRMHEFASRLLFLTQDIASPHHPETQPKMMHRTSVSCIFSIFPLICGLGMKGSACKTGRSRIPPHECPFLLQRRRRRCTTKRTRRDDGRSRCPYLDICTLEVHTDAMHWLQLGSGITGLISDVCLPLLGTLTSQLNPYKKEGSFCVSYIFFSCSFPERKMRHWIPSQQLKHSALLPLVHTALLQKLIPVWRKVMEPRRRDASKQHALVFIKGHSGSSVWWWWLQFFDSVHDLVIAEHLAARLLFVLCILLLQWLFYLAVAVVLLVLAVRLMSFFCAHKKVLSISSQLLHPHRKFRAIENPTIYYISC</sequence>
<protein>
    <submittedName>
        <fullName evidence="2">Uncharacterized protein</fullName>
    </submittedName>
</protein>